<evidence type="ECO:0000256" key="2">
    <source>
        <dbReference type="ARBA" id="ARBA00022630"/>
    </source>
</evidence>
<dbReference type="GO" id="GO:0004458">
    <property type="term" value="F:D-lactate dehydrogenase (cytochrome) activity"/>
    <property type="evidence" value="ECO:0007669"/>
    <property type="project" value="TreeGrafter"/>
</dbReference>
<dbReference type="InterPro" id="IPR036318">
    <property type="entry name" value="FAD-bd_PCMH-like_sf"/>
</dbReference>
<proteinExistence type="inferred from homology"/>
<dbReference type="InterPro" id="IPR016164">
    <property type="entry name" value="FAD-linked_Oxase-like_C"/>
</dbReference>
<reference evidence="4" key="1">
    <citation type="journal article" date="2015" name="Nature">
        <title>Complex archaea that bridge the gap between prokaryotes and eukaryotes.</title>
        <authorList>
            <person name="Spang A."/>
            <person name="Saw J.H."/>
            <person name="Jorgensen S.L."/>
            <person name="Zaremba-Niedzwiedzka K."/>
            <person name="Martijn J."/>
            <person name="Lind A.E."/>
            <person name="van Eijk R."/>
            <person name="Schleper C."/>
            <person name="Guy L."/>
            <person name="Ettema T.J."/>
        </authorList>
    </citation>
    <scope>NUCLEOTIDE SEQUENCE</scope>
</reference>
<comment type="similarity">
    <text evidence="1">Belongs to the FAD-binding oxidoreductase/transferase type 4 family.</text>
</comment>
<protein>
    <recommendedName>
        <fullName evidence="5">FAD-binding PCMH-type domain-containing protein</fullName>
    </recommendedName>
</protein>
<keyword evidence="2" id="KW-0285">Flavoprotein</keyword>
<dbReference type="InterPro" id="IPR016169">
    <property type="entry name" value="FAD-bd_PCMH_sub2"/>
</dbReference>
<sequence length="342" mass="39453">SAFTTTLGGWIGTGGTMGIGTLQNGTFEEQMNSIKVVSPTGVLTEYDKKAGFGQFFGTNGIYGIVTEVVLNIFHKARKIIPLMIGFESLENIFDSIKEILLKTDPFVLRFSDNYHEYNCSGLTRHSNYIFLLYNGKKNNLEEDVNNCLGIIEIHNGTFLGDKFSHETWDGYLQHELKIKLETPVQMLQQLYLDFERTGAIITYFENLTRKNKLNHCFYGLINRDYKVRLVIYTPTDNEFWMHFLASKAVTSKVVKQTYNLGGRVYTYGLQNTIYLQKFEKNKLQKFRERKAEVDPNYILNPLKIVKSNISFFRINMMFGLMLVWRKLAVKLGLAKEILTIDI</sequence>
<evidence type="ECO:0000313" key="4">
    <source>
        <dbReference type="EMBL" id="KKL97023.1"/>
    </source>
</evidence>
<keyword evidence="3" id="KW-0274">FAD</keyword>
<dbReference type="GO" id="GO:1903457">
    <property type="term" value="P:lactate catabolic process"/>
    <property type="evidence" value="ECO:0007669"/>
    <property type="project" value="TreeGrafter"/>
</dbReference>
<evidence type="ECO:0000256" key="1">
    <source>
        <dbReference type="ARBA" id="ARBA00008000"/>
    </source>
</evidence>
<evidence type="ECO:0000256" key="3">
    <source>
        <dbReference type="ARBA" id="ARBA00022827"/>
    </source>
</evidence>
<dbReference type="PANTHER" id="PTHR11748">
    <property type="entry name" value="D-LACTATE DEHYDROGENASE"/>
    <property type="match status" value="1"/>
</dbReference>
<dbReference type="GO" id="GO:0008720">
    <property type="term" value="F:D-lactate dehydrogenase (NAD+) activity"/>
    <property type="evidence" value="ECO:0007669"/>
    <property type="project" value="TreeGrafter"/>
</dbReference>
<dbReference type="SUPFAM" id="SSF56176">
    <property type="entry name" value="FAD-binding/transporter-associated domain-like"/>
    <property type="match status" value="1"/>
</dbReference>
<organism evidence="4">
    <name type="scientific">marine sediment metagenome</name>
    <dbReference type="NCBI Taxonomy" id="412755"/>
    <lineage>
        <taxon>unclassified sequences</taxon>
        <taxon>metagenomes</taxon>
        <taxon>ecological metagenomes</taxon>
    </lineage>
</organism>
<evidence type="ECO:0008006" key="5">
    <source>
        <dbReference type="Google" id="ProtNLM"/>
    </source>
</evidence>
<feature type="non-terminal residue" evidence="4">
    <location>
        <position position="1"/>
    </location>
</feature>
<dbReference type="AlphaFoldDB" id="A0A0F9GE09"/>
<dbReference type="GO" id="GO:0050660">
    <property type="term" value="F:flavin adenine dinucleotide binding"/>
    <property type="evidence" value="ECO:0007669"/>
    <property type="project" value="InterPro"/>
</dbReference>
<dbReference type="PANTHER" id="PTHR11748:SF111">
    <property type="entry name" value="D-LACTATE DEHYDROGENASE, MITOCHONDRIAL-RELATED"/>
    <property type="match status" value="1"/>
</dbReference>
<gene>
    <name evidence="4" type="ORF">LCGC14_1838640</name>
</gene>
<comment type="caution">
    <text evidence="4">The sequence shown here is derived from an EMBL/GenBank/DDBJ whole genome shotgun (WGS) entry which is preliminary data.</text>
</comment>
<accession>A0A0F9GE09</accession>
<dbReference type="EMBL" id="LAZR01018271">
    <property type="protein sequence ID" value="KKL97023.1"/>
    <property type="molecule type" value="Genomic_DNA"/>
</dbReference>
<name>A0A0F9GE09_9ZZZZ</name>
<dbReference type="SUPFAM" id="SSF55103">
    <property type="entry name" value="FAD-linked oxidases, C-terminal domain"/>
    <property type="match status" value="1"/>
</dbReference>
<dbReference type="Gene3D" id="3.30.465.10">
    <property type="match status" value="1"/>
</dbReference>